<evidence type="ECO:0000259" key="10">
    <source>
        <dbReference type="PROSITE" id="PS50968"/>
    </source>
</evidence>
<accession>A0ABW2UJU6</accession>
<dbReference type="EMBL" id="JBHTFQ010000006">
    <property type="protein sequence ID" value="MFC7704987.1"/>
    <property type="molecule type" value="Genomic_DNA"/>
</dbReference>
<keyword evidence="3 8" id="KW-0808">Transferase</keyword>
<dbReference type="SUPFAM" id="SSF47005">
    <property type="entry name" value="Peripheral subunit-binding domain of 2-oxo acid dehydrogenase complex"/>
    <property type="match status" value="1"/>
</dbReference>
<dbReference type="InterPro" id="IPR004167">
    <property type="entry name" value="PSBD"/>
</dbReference>
<feature type="domain" description="Lipoyl-binding" evidence="10">
    <location>
        <begin position="2"/>
        <end position="78"/>
    </location>
</feature>
<evidence type="ECO:0000313" key="13">
    <source>
        <dbReference type="Proteomes" id="UP001596516"/>
    </source>
</evidence>
<dbReference type="PROSITE" id="PS50968">
    <property type="entry name" value="BIOTINYL_LIPOYL"/>
    <property type="match status" value="1"/>
</dbReference>
<organism evidence="12 13">
    <name type="scientific">Plastorhodobacter daqingensis</name>
    <dbReference type="NCBI Taxonomy" id="1387281"/>
    <lineage>
        <taxon>Bacteria</taxon>
        <taxon>Pseudomonadati</taxon>
        <taxon>Pseudomonadota</taxon>
        <taxon>Alphaproteobacteria</taxon>
        <taxon>Rhodobacterales</taxon>
        <taxon>Paracoccaceae</taxon>
        <taxon>Plastorhodobacter</taxon>
    </lineage>
</organism>
<dbReference type="RefSeq" id="WP_377404067.1">
    <property type="nucleotide sequence ID" value="NZ_JBHTFQ010000006.1"/>
</dbReference>
<feature type="compositionally biased region" description="Basic and acidic residues" evidence="9">
    <location>
        <begin position="100"/>
        <end position="116"/>
    </location>
</feature>
<keyword evidence="12" id="KW-0670">Pyruvate</keyword>
<evidence type="ECO:0000256" key="2">
    <source>
        <dbReference type="ARBA" id="ARBA00011484"/>
    </source>
</evidence>
<dbReference type="Gene3D" id="2.40.50.100">
    <property type="match status" value="1"/>
</dbReference>
<sequence>MATEILMPALSPTMEEGTLARWLVKEGDTVSSGDILAEIETDKATMEFEAVDEGVIGKILVAAGTAGVKVNQPIALLVEEGEEVTDTPKPTAPASAQDAKAAKEAEPLREAGRTDADPAPQKTGSEAPQRQGERIFASPLARRIAAEKGLDLGSIQGSGPRGRIVKADVEGAAAMPKAAAAPAPAAKAEAPRAEPVKPAGASADAVAKMYEGRAYEEVTLDGMRRTIAARLSEAKQTIPHFYLRREVQLDALMKFRSTLNAQLEGRGVKLSVNDFIIKAAAMALQTVPDANAVWAGDRILRLKPSDVAVAVAVEGGLFTPVLKDAHQKSLSALSAEMKDLAGRARNKKLAPHEYVGGSMAISNLGMFGIENFDAVINPPHGSILAVGAGLKKPVVGADGELTVATVMSMTLSVDHRVIDGALGAQFLQAVIENLENPMAMLA</sequence>
<dbReference type="PANTHER" id="PTHR23151">
    <property type="entry name" value="DIHYDROLIPOAMIDE ACETYL/SUCCINYL-TRANSFERASE-RELATED"/>
    <property type="match status" value="1"/>
</dbReference>
<evidence type="ECO:0000259" key="11">
    <source>
        <dbReference type="PROSITE" id="PS51826"/>
    </source>
</evidence>
<proteinExistence type="inferred from homology"/>
<feature type="domain" description="Peripheral subunit-binding (PSBD)" evidence="11">
    <location>
        <begin position="136"/>
        <end position="173"/>
    </location>
</feature>
<dbReference type="InterPro" id="IPR036625">
    <property type="entry name" value="E3-bd_dom_sf"/>
</dbReference>
<evidence type="ECO:0000256" key="4">
    <source>
        <dbReference type="ARBA" id="ARBA00022823"/>
    </source>
</evidence>
<dbReference type="PANTHER" id="PTHR23151:SF90">
    <property type="entry name" value="DIHYDROLIPOYLLYSINE-RESIDUE ACETYLTRANSFERASE COMPONENT OF PYRUVATE DEHYDROGENASE COMPLEX, MITOCHONDRIAL-RELATED"/>
    <property type="match status" value="1"/>
</dbReference>
<dbReference type="Gene3D" id="4.10.320.10">
    <property type="entry name" value="E3-binding domain"/>
    <property type="match status" value="1"/>
</dbReference>
<keyword evidence="5 8" id="KW-0012">Acyltransferase</keyword>
<comment type="function">
    <text evidence="6">The pyruvate dehydrogenase complex catalyzes the overall conversion of pyruvate to acetyl-CoA and CO(2). It contains multiple copies of three enzymatic components: pyruvate dehydrogenase (E1), dihydrolipoamide acetyltransferase (E2) and lipoamide dehydrogenase (E3).</text>
</comment>
<comment type="subunit">
    <text evidence="2">Forms a 24-polypeptide structural core with octahedral symmetry.</text>
</comment>
<dbReference type="InterPro" id="IPR003016">
    <property type="entry name" value="2-oxoA_DH_lipoyl-BS"/>
</dbReference>
<feature type="region of interest" description="Disordered" evidence="9">
    <location>
        <begin position="81"/>
        <end position="134"/>
    </location>
</feature>
<name>A0ABW2UJU6_9RHOB</name>
<dbReference type="EC" id="2.3.1.12" evidence="8"/>
<dbReference type="InterPro" id="IPR000089">
    <property type="entry name" value="Biotin_lipoyl"/>
</dbReference>
<gene>
    <name evidence="12" type="ORF">ACFQXB_12345</name>
</gene>
<comment type="similarity">
    <text evidence="1 8">Belongs to the 2-oxoacid dehydrogenase family.</text>
</comment>
<evidence type="ECO:0000256" key="7">
    <source>
        <dbReference type="ARBA" id="ARBA00048370"/>
    </source>
</evidence>
<reference evidence="13" key="1">
    <citation type="journal article" date="2019" name="Int. J. Syst. Evol. Microbiol.">
        <title>The Global Catalogue of Microorganisms (GCM) 10K type strain sequencing project: providing services to taxonomists for standard genome sequencing and annotation.</title>
        <authorList>
            <consortium name="The Broad Institute Genomics Platform"/>
            <consortium name="The Broad Institute Genome Sequencing Center for Infectious Disease"/>
            <person name="Wu L."/>
            <person name="Ma J."/>
        </authorList>
    </citation>
    <scope>NUCLEOTIDE SEQUENCE [LARGE SCALE GENOMIC DNA]</scope>
    <source>
        <strain evidence="13">CGMCC 1.12750</strain>
    </source>
</reference>
<dbReference type="NCBIfam" id="TIGR01349">
    <property type="entry name" value="PDHac_trf_mito"/>
    <property type="match status" value="1"/>
</dbReference>
<dbReference type="SUPFAM" id="SSF52777">
    <property type="entry name" value="CoA-dependent acyltransferases"/>
    <property type="match status" value="1"/>
</dbReference>
<dbReference type="InterPro" id="IPR011053">
    <property type="entry name" value="Single_hybrid_motif"/>
</dbReference>
<dbReference type="CDD" id="cd06849">
    <property type="entry name" value="lipoyl_domain"/>
    <property type="match status" value="1"/>
</dbReference>
<dbReference type="Proteomes" id="UP001596516">
    <property type="component" value="Unassembled WGS sequence"/>
</dbReference>
<dbReference type="Pfam" id="PF00364">
    <property type="entry name" value="Biotin_lipoyl"/>
    <property type="match status" value="1"/>
</dbReference>
<dbReference type="PROSITE" id="PS51826">
    <property type="entry name" value="PSBD"/>
    <property type="match status" value="1"/>
</dbReference>
<evidence type="ECO:0000256" key="6">
    <source>
        <dbReference type="ARBA" id="ARBA00025211"/>
    </source>
</evidence>
<comment type="cofactor">
    <cofactor evidence="8">
        <name>(R)-lipoate</name>
        <dbReference type="ChEBI" id="CHEBI:83088"/>
    </cofactor>
    <text evidence="8">Binds 1 lipoyl cofactor covalently.</text>
</comment>
<evidence type="ECO:0000256" key="8">
    <source>
        <dbReference type="RuleBase" id="RU361137"/>
    </source>
</evidence>
<dbReference type="GO" id="GO:0004742">
    <property type="term" value="F:dihydrolipoyllysine-residue acetyltransferase activity"/>
    <property type="evidence" value="ECO:0007669"/>
    <property type="project" value="UniProtKB-EC"/>
</dbReference>
<dbReference type="Pfam" id="PF00198">
    <property type="entry name" value="2-oxoacid_dh"/>
    <property type="match status" value="1"/>
</dbReference>
<evidence type="ECO:0000256" key="5">
    <source>
        <dbReference type="ARBA" id="ARBA00023315"/>
    </source>
</evidence>
<evidence type="ECO:0000313" key="12">
    <source>
        <dbReference type="EMBL" id="MFC7704987.1"/>
    </source>
</evidence>
<comment type="catalytic activity">
    <reaction evidence="7 8">
        <text>N(6)-[(R)-dihydrolipoyl]-L-lysyl-[protein] + acetyl-CoA = N(6)-[(R)-S(8)-acetyldihydrolipoyl]-L-lysyl-[protein] + CoA</text>
        <dbReference type="Rhea" id="RHEA:17017"/>
        <dbReference type="Rhea" id="RHEA-COMP:10475"/>
        <dbReference type="Rhea" id="RHEA-COMP:10478"/>
        <dbReference type="ChEBI" id="CHEBI:57287"/>
        <dbReference type="ChEBI" id="CHEBI:57288"/>
        <dbReference type="ChEBI" id="CHEBI:83100"/>
        <dbReference type="ChEBI" id="CHEBI:83111"/>
        <dbReference type="EC" id="2.3.1.12"/>
    </reaction>
</comment>
<protein>
    <recommendedName>
        <fullName evidence="8">Acetyltransferase component of pyruvate dehydrogenase complex</fullName>
        <ecNumber evidence="8">2.3.1.12</ecNumber>
    </recommendedName>
</protein>
<dbReference type="InterPro" id="IPR023213">
    <property type="entry name" value="CAT-like_dom_sf"/>
</dbReference>
<dbReference type="PROSITE" id="PS00189">
    <property type="entry name" value="LIPOYL"/>
    <property type="match status" value="1"/>
</dbReference>
<keyword evidence="4 8" id="KW-0450">Lipoyl</keyword>
<evidence type="ECO:0000256" key="3">
    <source>
        <dbReference type="ARBA" id="ARBA00022679"/>
    </source>
</evidence>
<dbReference type="InterPro" id="IPR045257">
    <property type="entry name" value="E2/Pdx1"/>
</dbReference>
<evidence type="ECO:0000256" key="9">
    <source>
        <dbReference type="SAM" id="MobiDB-lite"/>
    </source>
</evidence>
<dbReference type="SUPFAM" id="SSF51230">
    <property type="entry name" value="Single hybrid motif"/>
    <property type="match status" value="1"/>
</dbReference>
<evidence type="ECO:0000256" key="1">
    <source>
        <dbReference type="ARBA" id="ARBA00007317"/>
    </source>
</evidence>
<dbReference type="Pfam" id="PF02817">
    <property type="entry name" value="E3_binding"/>
    <property type="match status" value="1"/>
</dbReference>
<keyword evidence="13" id="KW-1185">Reference proteome</keyword>
<comment type="caution">
    <text evidence="12">The sequence shown here is derived from an EMBL/GenBank/DDBJ whole genome shotgun (WGS) entry which is preliminary data.</text>
</comment>
<dbReference type="InterPro" id="IPR001078">
    <property type="entry name" value="2-oxoacid_DH_actylTfrase"/>
</dbReference>
<dbReference type="InterPro" id="IPR006257">
    <property type="entry name" value="LAT1"/>
</dbReference>
<dbReference type="Gene3D" id="3.30.559.10">
    <property type="entry name" value="Chloramphenicol acetyltransferase-like domain"/>
    <property type="match status" value="1"/>
</dbReference>